<dbReference type="InterPro" id="IPR052931">
    <property type="entry name" value="Prophage_regulatory_activator"/>
</dbReference>
<comment type="caution">
    <text evidence="1">The sequence shown here is derived from an EMBL/GenBank/DDBJ whole genome shotgun (WGS) entry which is preliminary data.</text>
</comment>
<proteinExistence type="predicted"/>
<dbReference type="Pfam" id="PF05930">
    <property type="entry name" value="Phage_AlpA"/>
    <property type="match status" value="1"/>
</dbReference>
<sequence length="73" mass="8339">MESKARTRRILRLPEVIHLCGIKRSTIYLWMSTGAFPKAKQIGPSIVGWDSLEIDQWISARLNGEDWKPEGEA</sequence>
<dbReference type="PANTHER" id="PTHR36154:SF1">
    <property type="entry name" value="DNA-BINDING TRANSCRIPTIONAL ACTIVATOR ALPA"/>
    <property type="match status" value="1"/>
</dbReference>
<dbReference type="Proteomes" id="UP000198145">
    <property type="component" value="Unassembled WGS sequence"/>
</dbReference>
<dbReference type="RefSeq" id="WP_088418200.1">
    <property type="nucleotide sequence ID" value="NZ_JAJTTJ010000004.1"/>
</dbReference>
<dbReference type="SUPFAM" id="SSF46955">
    <property type="entry name" value="Putative DNA-binding domain"/>
    <property type="match status" value="1"/>
</dbReference>
<evidence type="ECO:0000313" key="1">
    <source>
        <dbReference type="EMBL" id="OWP50808.1"/>
    </source>
</evidence>
<dbReference type="EMBL" id="NJBA01000004">
    <property type="protein sequence ID" value="OWP50808.1"/>
    <property type="molecule type" value="Genomic_DNA"/>
</dbReference>
<dbReference type="InterPro" id="IPR009061">
    <property type="entry name" value="DNA-bd_dom_put_sf"/>
</dbReference>
<dbReference type="InterPro" id="IPR010260">
    <property type="entry name" value="AlpA"/>
</dbReference>
<name>A0A2D0AFC9_PSENT</name>
<reference evidence="1 2" key="1">
    <citation type="submission" date="2017-06" db="EMBL/GenBank/DDBJ databases">
        <title>Draft genome of Pseudomonas nitroreducens DF05.</title>
        <authorList>
            <person name="Iyer R."/>
        </authorList>
    </citation>
    <scope>NUCLEOTIDE SEQUENCE [LARGE SCALE GENOMIC DNA]</scope>
    <source>
        <strain evidence="1 2">DF05</strain>
    </source>
</reference>
<gene>
    <name evidence="1" type="ORF">CEG18_14880</name>
</gene>
<dbReference type="PANTHER" id="PTHR36154">
    <property type="entry name" value="DNA-BINDING TRANSCRIPTIONAL ACTIVATOR ALPA"/>
    <property type="match status" value="1"/>
</dbReference>
<protein>
    <submittedName>
        <fullName evidence="1">AlpA family transcriptional regulator</fullName>
    </submittedName>
</protein>
<dbReference type="Gene3D" id="1.10.238.160">
    <property type="match status" value="1"/>
</dbReference>
<dbReference type="AlphaFoldDB" id="A0A2D0AFC9"/>
<organism evidence="1 2">
    <name type="scientific">Pseudomonas nitroreducens</name>
    <dbReference type="NCBI Taxonomy" id="46680"/>
    <lineage>
        <taxon>Bacteria</taxon>
        <taxon>Pseudomonadati</taxon>
        <taxon>Pseudomonadota</taxon>
        <taxon>Gammaproteobacteria</taxon>
        <taxon>Pseudomonadales</taxon>
        <taxon>Pseudomonadaceae</taxon>
        <taxon>Pseudomonas</taxon>
    </lineage>
</organism>
<accession>A0A2D0AFC9</accession>
<evidence type="ECO:0000313" key="2">
    <source>
        <dbReference type="Proteomes" id="UP000198145"/>
    </source>
</evidence>